<organism evidence="10 11">
    <name type="scientific">Fusarium redolens</name>
    <dbReference type="NCBI Taxonomy" id="48865"/>
    <lineage>
        <taxon>Eukaryota</taxon>
        <taxon>Fungi</taxon>
        <taxon>Dikarya</taxon>
        <taxon>Ascomycota</taxon>
        <taxon>Pezizomycotina</taxon>
        <taxon>Sordariomycetes</taxon>
        <taxon>Hypocreomycetidae</taxon>
        <taxon>Hypocreales</taxon>
        <taxon>Nectriaceae</taxon>
        <taxon>Fusarium</taxon>
        <taxon>Fusarium redolens species complex</taxon>
    </lineage>
</organism>
<evidence type="ECO:0000256" key="2">
    <source>
        <dbReference type="ARBA" id="ARBA00022723"/>
    </source>
</evidence>
<feature type="domain" description="C2H2-type" evidence="9">
    <location>
        <begin position="25"/>
        <end position="52"/>
    </location>
</feature>
<feature type="compositionally biased region" description="Polar residues" evidence="8">
    <location>
        <begin position="1"/>
        <end position="13"/>
    </location>
</feature>
<evidence type="ECO:0000256" key="4">
    <source>
        <dbReference type="ARBA" id="ARBA00022771"/>
    </source>
</evidence>
<dbReference type="CDD" id="cd18186">
    <property type="entry name" value="BTB_POZ_ZBTB_KLHL-like"/>
    <property type="match status" value="1"/>
</dbReference>
<dbReference type="PROSITE" id="PS00028">
    <property type="entry name" value="ZINC_FINGER_C2H2_1"/>
    <property type="match status" value="2"/>
</dbReference>
<evidence type="ECO:0000259" key="9">
    <source>
        <dbReference type="PROSITE" id="PS50157"/>
    </source>
</evidence>
<name>A0A9P9HMZ0_FUSRE</name>
<feature type="domain" description="C2H2-type" evidence="9">
    <location>
        <begin position="52"/>
        <end position="80"/>
    </location>
</feature>
<gene>
    <name evidence="10" type="ORF">BKA55DRAFT_639345</name>
</gene>
<dbReference type="PROSITE" id="PS50157">
    <property type="entry name" value="ZINC_FINGER_C2H2_2"/>
    <property type="match status" value="2"/>
</dbReference>
<dbReference type="AlphaFoldDB" id="A0A9P9HMZ0"/>
<dbReference type="PANTHER" id="PTHR40626:SF30">
    <property type="entry name" value="FINGER DOMAIN PROTEIN, PUTATIVE (AFU_ORTHOLOGUE AFUA_4G13600)-RELATED"/>
    <property type="match status" value="1"/>
</dbReference>
<protein>
    <recommendedName>
        <fullName evidence="9">C2H2-type domain-containing protein</fullName>
    </recommendedName>
</protein>
<evidence type="ECO:0000256" key="3">
    <source>
        <dbReference type="ARBA" id="ARBA00022737"/>
    </source>
</evidence>
<dbReference type="GO" id="GO:0005634">
    <property type="term" value="C:nucleus"/>
    <property type="evidence" value="ECO:0007669"/>
    <property type="project" value="UniProtKB-SubCell"/>
</dbReference>
<dbReference type="OrthoDB" id="1022638at2759"/>
<dbReference type="GO" id="GO:0008270">
    <property type="term" value="F:zinc ion binding"/>
    <property type="evidence" value="ECO:0007669"/>
    <property type="project" value="UniProtKB-KW"/>
</dbReference>
<keyword evidence="4 7" id="KW-0863">Zinc-finger</keyword>
<dbReference type="Gene3D" id="3.30.710.10">
    <property type="entry name" value="Potassium Channel Kv1.1, Chain A"/>
    <property type="match status" value="1"/>
</dbReference>
<dbReference type="GO" id="GO:0000978">
    <property type="term" value="F:RNA polymerase II cis-regulatory region sequence-specific DNA binding"/>
    <property type="evidence" value="ECO:0007669"/>
    <property type="project" value="InterPro"/>
</dbReference>
<evidence type="ECO:0000256" key="1">
    <source>
        <dbReference type="ARBA" id="ARBA00004123"/>
    </source>
</evidence>
<keyword evidence="11" id="KW-1185">Reference proteome</keyword>
<evidence type="ECO:0000256" key="5">
    <source>
        <dbReference type="ARBA" id="ARBA00022833"/>
    </source>
</evidence>
<dbReference type="RefSeq" id="XP_046052082.1">
    <property type="nucleotide sequence ID" value="XM_046197105.1"/>
</dbReference>
<keyword evidence="5" id="KW-0862">Zinc</keyword>
<comment type="caution">
    <text evidence="10">The sequence shown here is derived from an EMBL/GenBank/DDBJ whole genome shotgun (WGS) entry which is preliminary data.</text>
</comment>
<dbReference type="GO" id="GO:0000785">
    <property type="term" value="C:chromatin"/>
    <property type="evidence" value="ECO:0007669"/>
    <property type="project" value="TreeGrafter"/>
</dbReference>
<feature type="region of interest" description="Disordered" evidence="8">
    <location>
        <begin position="1"/>
        <end position="21"/>
    </location>
</feature>
<dbReference type="SMART" id="SM00355">
    <property type="entry name" value="ZnF_C2H2"/>
    <property type="match status" value="2"/>
</dbReference>
<evidence type="ECO:0000256" key="8">
    <source>
        <dbReference type="SAM" id="MobiDB-lite"/>
    </source>
</evidence>
<dbReference type="SUPFAM" id="SSF57667">
    <property type="entry name" value="beta-beta-alpha zinc fingers"/>
    <property type="match status" value="1"/>
</dbReference>
<sequence>MDSYDDVQSTPTGKVSKAKKGKPVHVCSECQKVYTRAEHLRRHQSSHQEPQFECPVCQRRFHRKDLLERHYKRIHARQEYHKTQHKNSFWHSPAGTSTMRYISHTKVYPLYKALRGISISIRVSSTIEAMAANRWSLPIALISHHSPYLKAMSSGPGIFVKAQIHLPEDDPAVFGLFVEWLYYGTYDDLAAPSSSNIHAQCWVLGDKLLCNEFKNYAMSRLYKQRLDFSDPRGCGKPFCKCHLNDPKDYIDFDEVYFTAITPSAAEPIRLPVRKKKRKNKKPKCGANIKSEKNISENIFIGVFTVRQDSPGGNASELVQGSTTDDENDAVVLASKEVTNSRKTVESKECVEGGNVKTEERPALWWETYREFPQENMDEESLAGKTFDLLWDWLI</sequence>
<keyword evidence="3" id="KW-0677">Repeat</keyword>
<dbReference type="InterPro" id="IPR011333">
    <property type="entry name" value="SKP1/BTB/POZ_sf"/>
</dbReference>
<dbReference type="InterPro" id="IPR013087">
    <property type="entry name" value="Znf_C2H2_type"/>
</dbReference>
<evidence type="ECO:0000256" key="7">
    <source>
        <dbReference type="PROSITE-ProRule" id="PRU00042"/>
    </source>
</evidence>
<proteinExistence type="predicted"/>
<dbReference type="InterPro" id="IPR051059">
    <property type="entry name" value="VerF-like"/>
</dbReference>
<dbReference type="Proteomes" id="UP000720189">
    <property type="component" value="Unassembled WGS sequence"/>
</dbReference>
<reference evidence="10" key="1">
    <citation type="journal article" date="2021" name="Nat. Commun.">
        <title>Genetic determinants of endophytism in the Arabidopsis root mycobiome.</title>
        <authorList>
            <person name="Mesny F."/>
            <person name="Miyauchi S."/>
            <person name="Thiergart T."/>
            <person name="Pickel B."/>
            <person name="Atanasova L."/>
            <person name="Karlsson M."/>
            <person name="Huettel B."/>
            <person name="Barry K.W."/>
            <person name="Haridas S."/>
            <person name="Chen C."/>
            <person name="Bauer D."/>
            <person name="Andreopoulos W."/>
            <person name="Pangilinan J."/>
            <person name="LaButti K."/>
            <person name="Riley R."/>
            <person name="Lipzen A."/>
            <person name="Clum A."/>
            <person name="Drula E."/>
            <person name="Henrissat B."/>
            <person name="Kohler A."/>
            <person name="Grigoriev I.V."/>
            <person name="Martin F.M."/>
            <person name="Hacquard S."/>
        </authorList>
    </citation>
    <scope>NUCLEOTIDE SEQUENCE</scope>
    <source>
        <strain evidence="10">MPI-CAGE-AT-0023</strain>
    </source>
</reference>
<comment type="subcellular location">
    <subcellularLocation>
        <location evidence="1">Nucleus</location>
    </subcellularLocation>
</comment>
<dbReference type="GO" id="GO:0000981">
    <property type="term" value="F:DNA-binding transcription factor activity, RNA polymerase II-specific"/>
    <property type="evidence" value="ECO:0007669"/>
    <property type="project" value="InterPro"/>
</dbReference>
<keyword evidence="2" id="KW-0479">Metal-binding</keyword>
<evidence type="ECO:0000313" key="10">
    <source>
        <dbReference type="EMBL" id="KAH7259374.1"/>
    </source>
</evidence>
<dbReference type="InterPro" id="IPR036236">
    <property type="entry name" value="Znf_C2H2_sf"/>
</dbReference>
<keyword evidence="6" id="KW-0539">Nucleus</keyword>
<dbReference type="PANTHER" id="PTHR40626">
    <property type="entry name" value="MIP31509P"/>
    <property type="match status" value="1"/>
</dbReference>
<dbReference type="Gene3D" id="3.30.160.60">
    <property type="entry name" value="Classic Zinc Finger"/>
    <property type="match status" value="1"/>
</dbReference>
<dbReference type="EMBL" id="JAGMUX010000005">
    <property type="protein sequence ID" value="KAH7259374.1"/>
    <property type="molecule type" value="Genomic_DNA"/>
</dbReference>
<dbReference type="GeneID" id="70227059"/>
<evidence type="ECO:0000256" key="6">
    <source>
        <dbReference type="ARBA" id="ARBA00023242"/>
    </source>
</evidence>
<accession>A0A9P9HMZ0</accession>
<dbReference type="Pfam" id="PF00096">
    <property type="entry name" value="zf-C2H2"/>
    <property type="match status" value="2"/>
</dbReference>
<evidence type="ECO:0000313" key="11">
    <source>
        <dbReference type="Proteomes" id="UP000720189"/>
    </source>
</evidence>